<evidence type="ECO:0000313" key="2">
    <source>
        <dbReference type="EMBL" id="EGV91190.1"/>
    </source>
</evidence>
<feature type="region of interest" description="Disordered" evidence="1">
    <location>
        <begin position="1"/>
        <end position="56"/>
    </location>
</feature>
<dbReference type="EMBL" id="JH041237">
    <property type="protein sequence ID" value="EGV91190.1"/>
    <property type="molecule type" value="Genomic_DNA"/>
</dbReference>
<protein>
    <submittedName>
        <fullName evidence="2">Uncharacterized protein</fullName>
    </submittedName>
</protein>
<dbReference type="Proteomes" id="UP000001075">
    <property type="component" value="Unassembled WGS sequence"/>
</dbReference>
<name>G3IQ89_CRIGR</name>
<feature type="compositionally biased region" description="Polar residues" evidence="1">
    <location>
        <begin position="45"/>
        <end position="56"/>
    </location>
</feature>
<proteinExistence type="predicted"/>
<dbReference type="GlyGen" id="G3IQ89">
    <property type="glycosylation" value="1 site"/>
</dbReference>
<gene>
    <name evidence="2" type="ORF">I79_026190</name>
</gene>
<reference evidence="3" key="1">
    <citation type="journal article" date="2011" name="Nat. Biotechnol.">
        <title>The genomic sequence of the Chinese hamster ovary (CHO)-K1 cell line.</title>
        <authorList>
            <person name="Xu X."/>
            <person name="Nagarajan H."/>
            <person name="Lewis N.E."/>
            <person name="Pan S."/>
            <person name="Cai Z."/>
            <person name="Liu X."/>
            <person name="Chen W."/>
            <person name="Xie M."/>
            <person name="Wang W."/>
            <person name="Hammond S."/>
            <person name="Andersen M.R."/>
            <person name="Neff N."/>
            <person name="Passarelli B."/>
            <person name="Koh W."/>
            <person name="Fan H.C."/>
            <person name="Wang J."/>
            <person name="Gui Y."/>
            <person name="Lee K.H."/>
            <person name="Betenbaugh M.J."/>
            <person name="Quake S.R."/>
            <person name="Famili I."/>
            <person name="Palsson B.O."/>
            <person name="Wang J."/>
        </authorList>
    </citation>
    <scope>NUCLEOTIDE SEQUENCE [LARGE SCALE GENOMIC DNA]</scope>
    <source>
        <strain evidence="3">CHO K1 cell line</strain>
    </source>
</reference>
<organism evidence="2 3">
    <name type="scientific">Cricetulus griseus</name>
    <name type="common">Chinese hamster</name>
    <name type="synonym">Cricetulus barabensis griseus</name>
    <dbReference type="NCBI Taxonomy" id="10029"/>
    <lineage>
        <taxon>Eukaryota</taxon>
        <taxon>Metazoa</taxon>
        <taxon>Chordata</taxon>
        <taxon>Craniata</taxon>
        <taxon>Vertebrata</taxon>
        <taxon>Euteleostomi</taxon>
        <taxon>Mammalia</taxon>
        <taxon>Eutheria</taxon>
        <taxon>Euarchontoglires</taxon>
        <taxon>Glires</taxon>
        <taxon>Rodentia</taxon>
        <taxon>Myomorpha</taxon>
        <taxon>Muroidea</taxon>
        <taxon>Cricetidae</taxon>
        <taxon>Cricetinae</taxon>
        <taxon>Cricetulus</taxon>
    </lineage>
</organism>
<sequence length="56" mass="6058">MVPSRGSAETATPEGRVQPPPTVEIGTFEALPHSTRDGARPALTDSYTAKNRQFPY</sequence>
<accession>G3IQ89</accession>
<evidence type="ECO:0000256" key="1">
    <source>
        <dbReference type="SAM" id="MobiDB-lite"/>
    </source>
</evidence>
<evidence type="ECO:0000313" key="3">
    <source>
        <dbReference type="Proteomes" id="UP000001075"/>
    </source>
</evidence>
<dbReference type="AlphaFoldDB" id="G3IQ89"/>
<dbReference type="InParanoid" id="G3IQ89"/>